<dbReference type="EMBL" id="CP047166">
    <property type="protein sequence ID" value="QRF65535.1"/>
    <property type="molecule type" value="Genomic_DNA"/>
</dbReference>
<gene>
    <name evidence="1" type="ORF">GQA70_03900</name>
</gene>
<evidence type="ECO:0000313" key="2">
    <source>
        <dbReference type="Proteomes" id="UP000596387"/>
    </source>
</evidence>
<name>A0ABX7F4S6_9RHOB</name>
<accession>A0ABX7F4S6</accession>
<dbReference type="RefSeq" id="WP_023847945.1">
    <property type="nucleotide sequence ID" value="NZ_CP047166.1"/>
</dbReference>
<protein>
    <recommendedName>
        <fullName evidence="3">Conjugal transfer protein TraD</fullName>
    </recommendedName>
</protein>
<organism evidence="1 2">
    <name type="scientific">Ponticoccus alexandrii</name>
    <dbReference type="NCBI Taxonomy" id="1943633"/>
    <lineage>
        <taxon>Bacteria</taxon>
        <taxon>Pseudomonadati</taxon>
        <taxon>Pseudomonadota</taxon>
        <taxon>Alphaproteobacteria</taxon>
        <taxon>Rhodobacterales</taxon>
        <taxon>Roseobacteraceae</taxon>
        <taxon>Ponticoccus</taxon>
    </lineage>
</organism>
<keyword evidence="2" id="KW-1185">Reference proteome</keyword>
<evidence type="ECO:0008006" key="3">
    <source>
        <dbReference type="Google" id="ProtNLM"/>
    </source>
</evidence>
<evidence type="ECO:0000313" key="1">
    <source>
        <dbReference type="EMBL" id="QRF65535.1"/>
    </source>
</evidence>
<reference evidence="1 2" key="1">
    <citation type="submission" date="2019-12" db="EMBL/GenBank/DDBJ databases">
        <title>Complete Genome Sequence of a Quorum-Sensing Bacterium,Rhodobacteraceae bacterium C31, Isolated from a marine microalgae symbiotic bacteria.</title>
        <authorList>
            <person name="Zhang Y."/>
        </authorList>
    </citation>
    <scope>NUCLEOTIDE SEQUENCE [LARGE SCALE GENOMIC DNA]</scope>
    <source>
        <strain evidence="1 2">C31</strain>
    </source>
</reference>
<dbReference type="Proteomes" id="UP000596387">
    <property type="component" value="Chromosome"/>
</dbReference>
<proteinExistence type="predicted"/>
<sequence>MRNSLLARSTTSRAARLKKLNTRLKHARLRLAILKGGDLQANSNQDMLYLVGALVGPHSQADEAGTSCPRSASPPLGALLRTAVPARDDHRFRVF</sequence>